<protein>
    <recommendedName>
        <fullName evidence="3">DUF1573 domain-containing protein</fullName>
    </recommendedName>
</protein>
<dbReference type="InterPro" id="IPR011467">
    <property type="entry name" value="DUF1573"/>
</dbReference>
<sequence length="139" mass="16173">MNKKYLYIIIALLALLILCLLTYRTSEKIVFNDTKSTLIHDFGTLDKNKVPLYEYTFKYVNKKYDSLKVYGVRDGCDCTESDVRAGNYFKNDTIFIKTKYDPNKYKDSGITVKQFFLITNKNVSKFDTIFPLSLKGIVK</sequence>
<dbReference type="Pfam" id="PF07610">
    <property type="entry name" value="DUF1573"/>
    <property type="match status" value="1"/>
</dbReference>
<proteinExistence type="predicted"/>
<reference evidence="1 2" key="1">
    <citation type="journal article" date="2004" name="Emerg. Infect. Dis.">
        <title>Amoebae-resisting bacteria isolated from human nasal swabs by amoebal coculture.</title>
        <authorList>
            <person name="Greub G."/>
            <person name="La Scola B."/>
            <person name="Raoult D."/>
        </authorList>
    </citation>
    <scope>NUCLEOTIDE SEQUENCE [LARGE SCALE GENOMIC DNA]</scope>
    <source>
        <strain evidence="1 2">CCUG 51329</strain>
    </source>
</reference>
<dbReference type="AlphaFoldDB" id="A0A3D9AR79"/>
<comment type="caution">
    <text evidence="1">The sequence shown here is derived from an EMBL/GenBank/DDBJ whole genome shotgun (WGS) entry which is preliminary data.</text>
</comment>
<dbReference type="RefSeq" id="WP_116099557.1">
    <property type="nucleotide sequence ID" value="NZ_QNVU01000041.1"/>
</dbReference>
<evidence type="ECO:0000313" key="1">
    <source>
        <dbReference type="EMBL" id="REC43834.1"/>
    </source>
</evidence>
<evidence type="ECO:0008006" key="3">
    <source>
        <dbReference type="Google" id="ProtNLM"/>
    </source>
</evidence>
<dbReference type="EMBL" id="QNVU01000041">
    <property type="protein sequence ID" value="REC43834.1"/>
    <property type="molecule type" value="Genomic_DNA"/>
</dbReference>
<organism evidence="1 2">
    <name type="scientific">Candidatus Chryseobacterium massiliense</name>
    <dbReference type="NCBI Taxonomy" id="204089"/>
    <lineage>
        <taxon>Bacteria</taxon>
        <taxon>Pseudomonadati</taxon>
        <taxon>Bacteroidota</taxon>
        <taxon>Flavobacteriia</taxon>
        <taxon>Flavobacteriales</taxon>
        <taxon>Weeksellaceae</taxon>
        <taxon>Chryseobacterium group</taxon>
        <taxon>Chryseobacterium</taxon>
    </lineage>
</organism>
<name>A0A3D9AR79_9FLAO</name>
<dbReference type="Proteomes" id="UP000256924">
    <property type="component" value="Unassembled WGS sequence"/>
</dbReference>
<gene>
    <name evidence="1" type="ORF">DRF68_16635</name>
</gene>
<evidence type="ECO:0000313" key="2">
    <source>
        <dbReference type="Proteomes" id="UP000256924"/>
    </source>
</evidence>
<keyword evidence="2" id="KW-1185">Reference proteome</keyword>
<accession>A0A3D9AR79</accession>